<accession>A0ABQ0LYU9</accession>
<dbReference type="PANTHER" id="PTHR34862:SF1">
    <property type="entry name" value="SPARK DOMAIN-CONTAINING PROTEIN"/>
    <property type="match status" value="1"/>
</dbReference>
<evidence type="ECO:0000313" key="3">
    <source>
        <dbReference type="Proteomes" id="UP000815677"/>
    </source>
</evidence>
<evidence type="ECO:0000313" key="2">
    <source>
        <dbReference type="EMBL" id="GAT56249.1"/>
    </source>
</evidence>
<feature type="chain" id="PRO_5047163076" evidence="1">
    <location>
        <begin position="17"/>
        <end position="254"/>
    </location>
</feature>
<reference evidence="2" key="1">
    <citation type="submission" date="2014-09" db="EMBL/GenBank/DDBJ databases">
        <title>Genome sequence of the luminous mushroom Mycena chlorophos for searching fungal bioluminescence genes.</title>
        <authorList>
            <person name="Tanaka Y."/>
            <person name="Kasuga D."/>
            <person name="Oba Y."/>
            <person name="Hase S."/>
            <person name="Sato K."/>
            <person name="Oba Y."/>
            <person name="Sakakibara Y."/>
        </authorList>
    </citation>
    <scope>NUCLEOTIDE SEQUENCE</scope>
</reference>
<organism evidence="2 3">
    <name type="scientific">Mycena chlorophos</name>
    <name type="common">Agaric fungus</name>
    <name type="synonym">Agaricus chlorophos</name>
    <dbReference type="NCBI Taxonomy" id="658473"/>
    <lineage>
        <taxon>Eukaryota</taxon>
        <taxon>Fungi</taxon>
        <taxon>Dikarya</taxon>
        <taxon>Basidiomycota</taxon>
        <taxon>Agaricomycotina</taxon>
        <taxon>Agaricomycetes</taxon>
        <taxon>Agaricomycetidae</taxon>
        <taxon>Agaricales</taxon>
        <taxon>Marasmiineae</taxon>
        <taxon>Mycenaceae</taxon>
        <taxon>Mycena</taxon>
    </lineage>
</organism>
<dbReference type="EMBL" id="DF849259">
    <property type="protein sequence ID" value="GAT56249.1"/>
    <property type="molecule type" value="Genomic_DNA"/>
</dbReference>
<keyword evidence="1" id="KW-0732">Signal</keyword>
<dbReference type="Proteomes" id="UP000815677">
    <property type="component" value="Unassembled WGS sequence"/>
</dbReference>
<proteinExistence type="predicted"/>
<evidence type="ECO:0000256" key="1">
    <source>
        <dbReference type="SAM" id="SignalP"/>
    </source>
</evidence>
<keyword evidence="3" id="KW-1185">Reference proteome</keyword>
<protein>
    <submittedName>
        <fullName evidence="2">Uncharacterized protein</fullName>
    </submittedName>
</protein>
<feature type="signal peptide" evidence="1">
    <location>
        <begin position="1"/>
        <end position="16"/>
    </location>
</feature>
<dbReference type="PANTHER" id="PTHR34862">
    <property type="entry name" value="SPARK DOMAIN-CONTAINING PROTEIN"/>
    <property type="match status" value="1"/>
</dbReference>
<name>A0ABQ0LYU9_MYCCL</name>
<gene>
    <name evidence="2" type="ORF">MCHLO_12930</name>
</gene>
<sequence>MYRLFAALVAASAVSGLSISSQCQGALTSVAANTDANSCLGISALTTAFLETNTSFIPQVTNMVNTICSAQPCSNATLSAVVANITNGCSAEISAAGGSSSDGTATVTSIVEQYYSVARQMLCLKDNGDSGTNCLVQTLTNLQNTYGTFSLSALSTTLANIEGAKSFPANITCTNCLKEAYNLLNESFPATAGTFESEVNSVCGSNFTDGSAPSNIVETAASTKTDNGAKSLDGVFGAGTLGTLIASSFLAMLA</sequence>